<dbReference type="Proteomes" id="UP000503462">
    <property type="component" value="Chromosome 1"/>
</dbReference>
<keyword evidence="3" id="KW-1185">Reference proteome</keyword>
<dbReference type="EMBL" id="CP051139">
    <property type="protein sequence ID" value="QIW96191.1"/>
    <property type="molecule type" value="Genomic_DNA"/>
</dbReference>
<evidence type="ECO:0000313" key="3">
    <source>
        <dbReference type="Proteomes" id="UP000503462"/>
    </source>
</evidence>
<dbReference type="InterPro" id="IPR015424">
    <property type="entry name" value="PyrdxlP-dep_Trfase"/>
</dbReference>
<evidence type="ECO:0000313" key="2">
    <source>
        <dbReference type="EMBL" id="QIW96191.1"/>
    </source>
</evidence>
<gene>
    <name evidence="2" type="ORF">AMS68_001709</name>
</gene>
<dbReference type="CDD" id="cd00609">
    <property type="entry name" value="AAT_like"/>
    <property type="match status" value="1"/>
</dbReference>
<accession>A0A6H0XN60</accession>
<protein>
    <recommendedName>
        <fullName evidence="1">Aminotransferase class I/classII large domain-containing protein</fullName>
    </recommendedName>
</protein>
<name>A0A6H0XN60_9PEZI</name>
<dbReference type="PANTHER" id="PTHR42858:SF1">
    <property type="entry name" value="LD15494P"/>
    <property type="match status" value="1"/>
</dbReference>
<dbReference type="PANTHER" id="PTHR42858">
    <property type="entry name" value="AMINOTRANSFERASE"/>
    <property type="match status" value="1"/>
</dbReference>
<dbReference type="InterPro" id="IPR004839">
    <property type="entry name" value="Aminotransferase_I/II_large"/>
</dbReference>
<organism evidence="2 3">
    <name type="scientific">Peltaster fructicola</name>
    <dbReference type="NCBI Taxonomy" id="286661"/>
    <lineage>
        <taxon>Eukaryota</taxon>
        <taxon>Fungi</taxon>
        <taxon>Dikarya</taxon>
        <taxon>Ascomycota</taxon>
        <taxon>Pezizomycotina</taxon>
        <taxon>Dothideomycetes</taxon>
        <taxon>Dothideomycetes incertae sedis</taxon>
        <taxon>Peltaster</taxon>
    </lineage>
</organism>
<evidence type="ECO:0000259" key="1">
    <source>
        <dbReference type="Pfam" id="PF00155"/>
    </source>
</evidence>
<feature type="domain" description="Aminotransferase class I/classII large" evidence="1">
    <location>
        <begin position="25"/>
        <end position="418"/>
    </location>
</feature>
<dbReference type="InterPro" id="IPR015422">
    <property type="entry name" value="PyrdxlP-dep_Trfase_small"/>
</dbReference>
<reference evidence="2 3" key="1">
    <citation type="journal article" date="2016" name="Sci. Rep.">
        <title>Peltaster fructicola genome reveals evolution from an invasive phytopathogen to an ectophytic parasite.</title>
        <authorList>
            <person name="Xu C."/>
            <person name="Chen H."/>
            <person name="Gleason M.L."/>
            <person name="Xu J.R."/>
            <person name="Liu H."/>
            <person name="Zhang R."/>
            <person name="Sun G."/>
        </authorList>
    </citation>
    <scope>NUCLEOTIDE SEQUENCE [LARGE SCALE GENOMIC DNA]</scope>
    <source>
        <strain evidence="2 3">LNHT1506</strain>
    </source>
</reference>
<dbReference type="FunFam" id="3.40.640.10:FF:000080">
    <property type="entry name" value="Aminotransferase, putative"/>
    <property type="match status" value="1"/>
</dbReference>
<dbReference type="Gene3D" id="3.90.1150.10">
    <property type="entry name" value="Aspartate Aminotransferase, domain 1"/>
    <property type="match status" value="1"/>
</dbReference>
<dbReference type="AlphaFoldDB" id="A0A6H0XN60"/>
<dbReference type="GO" id="GO:0047536">
    <property type="term" value="F:2-aminoadipate transaminase activity"/>
    <property type="evidence" value="ECO:0007669"/>
    <property type="project" value="TreeGrafter"/>
</dbReference>
<dbReference type="GO" id="GO:0030170">
    <property type="term" value="F:pyridoxal phosphate binding"/>
    <property type="evidence" value="ECO:0007669"/>
    <property type="project" value="InterPro"/>
</dbReference>
<dbReference type="SUPFAM" id="SSF53383">
    <property type="entry name" value="PLP-dependent transferases"/>
    <property type="match status" value="1"/>
</dbReference>
<dbReference type="Gene3D" id="3.40.640.10">
    <property type="entry name" value="Type I PLP-dependent aspartate aminotransferase-like (Major domain)"/>
    <property type="match status" value="1"/>
</dbReference>
<sequence>MASREQIDFLKGHPNPSLLPITLIKHAAQTALSNHEIAVKALLYGPDPGYEPLREEIAKWLNSFYRPTTPTTAQRICISGGASQNLGCILGVYTDPEYTRNIWIVAPAYFLAFRIFEDAGFAGKMRAVPEDGEGLDIAFLRTAIAGSEDEAKRKGNLHPVYKPGRERAKVYKHIVYCVPTFANPTSRTMSLRRRKDLLRLAQDYDALIVADDVYDFLQWPAAAKDHIETDVAHLPRLVDLDDAGDGFGNSCSNGSFSKIAGPGLRTGWVEGTERFVYGVSQAGVQRSGGAPSQLTSTYVADLLSTGKLQNHIQDILRPAYARRYGKLMHAINEHLFPLGFRLPQPDRKVAGGYFVWLGLPLDMAAVELVKRCVEDNVVIIAGERFEVPGDSSLSFPHSIRLCLAWEEEDKLTEGVQRIARCAQELLRSQYVLVS</sequence>
<dbReference type="OrthoDB" id="7042322at2759"/>
<dbReference type="InterPro" id="IPR015421">
    <property type="entry name" value="PyrdxlP-dep_Trfase_major"/>
</dbReference>
<dbReference type="Pfam" id="PF00155">
    <property type="entry name" value="Aminotran_1_2"/>
    <property type="match status" value="1"/>
</dbReference>
<proteinExistence type="predicted"/>